<dbReference type="CDD" id="cd01650">
    <property type="entry name" value="RT_nLTR_like"/>
    <property type="match status" value="1"/>
</dbReference>
<dbReference type="CDD" id="cd06222">
    <property type="entry name" value="RNase_H_like"/>
    <property type="match status" value="1"/>
</dbReference>
<dbReference type="InterPro" id="IPR001878">
    <property type="entry name" value="Znf_CCHC"/>
</dbReference>
<dbReference type="InterPro" id="IPR026960">
    <property type="entry name" value="RVT-Znf"/>
</dbReference>
<dbReference type="Pfam" id="PF00078">
    <property type="entry name" value="RVT_1"/>
    <property type="match status" value="1"/>
</dbReference>
<organism evidence="5 6">
    <name type="scientific">Trifolium pratense</name>
    <name type="common">Red clover</name>
    <dbReference type="NCBI Taxonomy" id="57577"/>
    <lineage>
        <taxon>Eukaryota</taxon>
        <taxon>Viridiplantae</taxon>
        <taxon>Streptophyta</taxon>
        <taxon>Embryophyta</taxon>
        <taxon>Tracheophyta</taxon>
        <taxon>Spermatophyta</taxon>
        <taxon>Magnoliopsida</taxon>
        <taxon>eudicotyledons</taxon>
        <taxon>Gunneridae</taxon>
        <taxon>Pentapetalae</taxon>
        <taxon>rosids</taxon>
        <taxon>fabids</taxon>
        <taxon>Fabales</taxon>
        <taxon>Fabaceae</taxon>
        <taxon>Papilionoideae</taxon>
        <taxon>50 kb inversion clade</taxon>
        <taxon>NPAAA clade</taxon>
        <taxon>Hologalegina</taxon>
        <taxon>IRL clade</taxon>
        <taxon>Trifolieae</taxon>
        <taxon>Trifolium</taxon>
    </lineage>
</organism>
<feature type="compositionally biased region" description="Basic and acidic residues" evidence="2">
    <location>
        <begin position="309"/>
        <end position="322"/>
    </location>
</feature>
<feature type="domain" description="CCHC-type" evidence="3">
    <location>
        <begin position="206"/>
        <end position="221"/>
    </location>
</feature>
<feature type="region of interest" description="Disordered" evidence="2">
    <location>
        <begin position="247"/>
        <end position="267"/>
    </location>
</feature>
<dbReference type="GO" id="GO:0008270">
    <property type="term" value="F:zinc ion binding"/>
    <property type="evidence" value="ECO:0007669"/>
    <property type="project" value="UniProtKB-KW"/>
</dbReference>
<dbReference type="InterPro" id="IPR002156">
    <property type="entry name" value="RNaseH_domain"/>
</dbReference>
<evidence type="ECO:0000313" key="5">
    <source>
        <dbReference type="EMBL" id="PNY07715.1"/>
    </source>
</evidence>
<dbReference type="Gene3D" id="3.30.420.10">
    <property type="entry name" value="Ribonuclease H-like superfamily/Ribonuclease H"/>
    <property type="match status" value="1"/>
</dbReference>
<comment type="caution">
    <text evidence="5">The sequence shown here is derived from an EMBL/GenBank/DDBJ whole genome shotgun (WGS) entry which is preliminary data.</text>
</comment>
<keyword evidence="1" id="KW-0862">Zinc</keyword>
<dbReference type="Proteomes" id="UP000236291">
    <property type="component" value="Unassembled WGS sequence"/>
</dbReference>
<dbReference type="Pfam" id="PF14392">
    <property type="entry name" value="zf-CCHC_4"/>
    <property type="match status" value="1"/>
</dbReference>
<dbReference type="InterPro" id="IPR005135">
    <property type="entry name" value="Endo/exonuclease/phosphatase"/>
</dbReference>
<dbReference type="InterPro" id="IPR000477">
    <property type="entry name" value="RT_dom"/>
</dbReference>
<dbReference type="PROSITE" id="PS50878">
    <property type="entry name" value="RT_POL"/>
    <property type="match status" value="1"/>
</dbReference>
<dbReference type="InterPro" id="IPR012337">
    <property type="entry name" value="RNaseH-like_sf"/>
</dbReference>
<keyword evidence="1" id="KW-0479">Metal-binding</keyword>
<dbReference type="GO" id="GO:0003676">
    <property type="term" value="F:nucleic acid binding"/>
    <property type="evidence" value="ECO:0007669"/>
    <property type="project" value="InterPro"/>
</dbReference>
<dbReference type="InterPro" id="IPR036397">
    <property type="entry name" value="RNaseH_sf"/>
</dbReference>
<dbReference type="SUPFAM" id="SSF53098">
    <property type="entry name" value="Ribonuclease H-like"/>
    <property type="match status" value="1"/>
</dbReference>
<feature type="compositionally biased region" description="Polar residues" evidence="2">
    <location>
        <begin position="327"/>
        <end position="341"/>
    </location>
</feature>
<dbReference type="Pfam" id="PF14111">
    <property type="entry name" value="DUF4283"/>
    <property type="match status" value="1"/>
</dbReference>
<feature type="compositionally biased region" description="Polar residues" evidence="2">
    <location>
        <begin position="297"/>
        <end position="308"/>
    </location>
</feature>
<dbReference type="InterPro" id="IPR036691">
    <property type="entry name" value="Endo/exonu/phosph_ase_sf"/>
</dbReference>
<evidence type="ECO:0000256" key="2">
    <source>
        <dbReference type="SAM" id="MobiDB-lite"/>
    </source>
</evidence>
<dbReference type="SUPFAM" id="SSF56672">
    <property type="entry name" value="DNA/RNA polymerases"/>
    <property type="match status" value="1"/>
</dbReference>
<protein>
    <submittedName>
        <fullName evidence="5">Ribonuclease H</fullName>
    </submittedName>
</protein>
<gene>
    <name evidence="5" type="ORF">L195_g004217</name>
</gene>
<accession>A0A2K3NXF2</accession>
<feature type="compositionally biased region" description="Low complexity" evidence="2">
    <location>
        <begin position="286"/>
        <end position="296"/>
    </location>
</feature>
<keyword evidence="1" id="KW-0863">Zinc-finger</keyword>
<name>A0A2K3NXF2_TRIPR</name>
<dbReference type="Pfam" id="PF03372">
    <property type="entry name" value="Exo_endo_phos"/>
    <property type="match status" value="1"/>
</dbReference>
<feature type="region of interest" description="Disordered" evidence="2">
    <location>
        <begin position="286"/>
        <end position="341"/>
    </location>
</feature>
<reference evidence="5 6" key="1">
    <citation type="journal article" date="2014" name="Am. J. Bot.">
        <title>Genome assembly and annotation for red clover (Trifolium pratense; Fabaceae).</title>
        <authorList>
            <person name="Istvanek J."/>
            <person name="Jaros M."/>
            <person name="Krenek A."/>
            <person name="Repkova J."/>
        </authorList>
    </citation>
    <scope>NUCLEOTIDE SEQUENCE [LARGE SCALE GENOMIC DNA]</scope>
    <source>
        <strain evidence="6">cv. Tatra</strain>
        <tissue evidence="5">Young leaves</tissue>
    </source>
</reference>
<dbReference type="GO" id="GO:0004523">
    <property type="term" value="F:RNA-DNA hybrid ribonuclease activity"/>
    <property type="evidence" value="ECO:0007669"/>
    <property type="project" value="InterPro"/>
</dbReference>
<reference evidence="5 6" key="2">
    <citation type="journal article" date="2017" name="Front. Plant Sci.">
        <title>Gene Classification and Mining of Molecular Markers Useful in Red Clover (Trifolium pratense) Breeding.</title>
        <authorList>
            <person name="Istvanek J."/>
            <person name="Dluhosova J."/>
            <person name="Dluhos P."/>
            <person name="Patkova L."/>
            <person name="Nedelnik J."/>
            <person name="Repkova J."/>
        </authorList>
    </citation>
    <scope>NUCLEOTIDE SEQUENCE [LARGE SCALE GENOMIC DNA]</scope>
    <source>
        <strain evidence="6">cv. Tatra</strain>
        <tissue evidence="5">Young leaves</tissue>
    </source>
</reference>
<proteinExistence type="predicted"/>
<dbReference type="PANTHER" id="PTHR33116">
    <property type="entry name" value="REVERSE TRANSCRIPTASE ZINC-BINDING DOMAIN-CONTAINING PROTEIN-RELATED-RELATED"/>
    <property type="match status" value="1"/>
</dbReference>
<dbReference type="STRING" id="57577.A0A2K3NXF2"/>
<evidence type="ECO:0000259" key="3">
    <source>
        <dbReference type="PROSITE" id="PS50158"/>
    </source>
</evidence>
<dbReference type="SUPFAM" id="SSF56219">
    <property type="entry name" value="DNase I-like"/>
    <property type="match status" value="1"/>
</dbReference>
<evidence type="ECO:0000313" key="6">
    <source>
        <dbReference type="Proteomes" id="UP000236291"/>
    </source>
</evidence>
<dbReference type="Pfam" id="PF13456">
    <property type="entry name" value="RVT_3"/>
    <property type="match status" value="1"/>
</dbReference>
<dbReference type="InterPro" id="IPR044730">
    <property type="entry name" value="RNase_H-like_dom_plant"/>
</dbReference>
<dbReference type="PANTHER" id="PTHR33116:SF86">
    <property type="entry name" value="REVERSE TRANSCRIPTASE DOMAIN-CONTAINING PROTEIN"/>
    <property type="match status" value="1"/>
</dbReference>
<dbReference type="EMBL" id="ASHM01002053">
    <property type="protein sequence ID" value="PNY07715.1"/>
    <property type="molecule type" value="Genomic_DNA"/>
</dbReference>
<feature type="domain" description="Reverse transcriptase" evidence="4">
    <location>
        <begin position="655"/>
        <end position="936"/>
    </location>
</feature>
<dbReference type="PROSITE" id="PS50158">
    <property type="entry name" value="ZF_CCHC"/>
    <property type="match status" value="1"/>
</dbReference>
<sequence length="1567" mass="179998">MPESSNARNQTPLQSNIPRSFLYSDNVIHEGLSACNHSIIGKIITAKPIHISSIQNGLESIWGSPPGLKVQELGGKILQFFMNEPADIDRILYGNPWIFRNSWLVVKPWDRETDYHEIDFDHIPVWIQLWGLPTHCKTKQMGASIGELIGKVEASEFYEYPGKKIIIKIKVAININNPITSGIHVGNPTDGTCWVDYRYEKLPQVCFKCGMIGHADKLCRNQALVLDTLAPLGPWIRSTQYGKRKMEEKDRKYYSNPSHAKNFGQYSPPVPTDLLEKLAAMRVNTAQANQTQQTQNHPINLSPQYNENSPRKDMHSQQGERNKKSHQLSYNQEATKNSTGQPTAMKFISWNCRGIGNPKTVRAFKKLLANHKPDIFFLMETKLQDTQYLFLNTYKDTYSTHFVNCSVAGGGRAGGSHTKQQFSKKFEQIWTTDAQHTTIVKEAWQQNQGRIGTKLQHTLEALHNWGRKTFGIIPKRIKETQQDLYTLQQKQDNPSISQQIIEKERVLDDLLEKEEMWWSQRSRALWLIHGDKNTKFFHQKASQRRRKNTIEAIKDQMDVTHTNLDEIETIFLNHFQQLFTSQPIFNVDNTVQVVKNRVDQNMYEHLNNDFTEEEVFQAIKDMKSLAAPGPDGLPARFYHTYWDIVGKDITREILQVLNHGGNPTPFNDTHICLIPKINKPSAPSEFRPISLCNVTLKIITKTIANRLKTILPNLISHNQSAFVPGRLITDNTLVANEIFHYLNQTNRQNGYVGIKTDMAKAYDRVEWGFLQATLESMNFPPKIINTIMQCVTTVSFSILINGSPTKAFLPTRGLRQGDPLSPYLFILCADVLSALISSAQENKLIHGVKIAPRAPEITHLFFADDSIMFCRATIEETEHMKMLISKYQQASGQLVNYHKSELIFSKKVNHSIRMTIQQILPMTMVDHFSKYLGQPTVIGRSKKQAFSFIQDKVWKKLKGWKEKNLSFAGRGTLIKAVAQAIPTYLMSSFLLPKGLCNLLEQMSSKFWWGSNVDQRKIHWVNWRKTCKQKNQGGMGFRDIRAFNEALLAKQGWRILTEPNSLVAKILKAKYFPHGNFLQATQGKKSSYSWQSIQKASWILKKGCFWLVENGQNINIWEDRWINPQGNSTTWTPKPINTNLEKVKDLINPTTHTWNEPVISKTFFPIEANQILQIPLSNTMTEDIISWQGTKDGNYTVKSGYNAQMEWANVESSQAQTSNNHKDEPFWNKIWNIKVPPKQIHLLWRIMHNAIPVKTNLIKKGILIDSLCPRCNKGPETIDHLFLHCEWAHLVWFYSPLTIKTTNIQLHTFHEWIKYMLHNTTKESMQILSSITYSIWFARNKKVFQNKDIPVNETVDRALKNIHDFQHHLTEACFAPTNSKPPSVNRHNTSWNPPPRNFLKLNVDAHLSDDGHWGLGWVLRGVDGRCVGAVTKVLKGSDDVAMAEATGLREALTWVETQHLNNVIFELDAEIIVTALKKKDYARTQWGQIVKHCARVLDNNDSFSISWVKREGNSAAHVLARWALIEPNRYWPNNFPVSIMNQGYQYKKRMYEKINPTYTSIAQTYKVD</sequence>
<dbReference type="InterPro" id="IPR025558">
    <property type="entry name" value="DUF4283"/>
</dbReference>
<dbReference type="Pfam" id="PF13966">
    <property type="entry name" value="zf-RVT"/>
    <property type="match status" value="1"/>
</dbReference>
<dbReference type="Gene3D" id="3.60.10.10">
    <property type="entry name" value="Endonuclease/exonuclease/phosphatase"/>
    <property type="match status" value="1"/>
</dbReference>
<dbReference type="InterPro" id="IPR025836">
    <property type="entry name" value="Zn_knuckle_CX2CX4HX4C"/>
</dbReference>
<dbReference type="InterPro" id="IPR043502">
    <property type="entry name" value="DNA/RNA_pol_sf"/>
</dbReference>
<evidence type="ECO:0000256" key="1">
    <source>
        <dbReference type="PROSITE-ProRule" id="PRU00047"/>
    </source>
</evidence>
<evidence type="ECO:0000259" key="4">
    <source>
        <dbReference type="PROSITE" id="PS50878"/>
    </source>
</evidence>